<reference evidence="1 2" key="1">
    <citation type="submission" date="2018-04" db="EMBL/GenBank/DDBJ databases">
        <title>Sphingobacterium sp. M46 Genome.</title>
        <authorList>
            <person name="Cheng J."/>
            <person name="Li Y."/>
        </authorList>
    </citation>
    <scope>NUCLEOTIDE SEQUENCE [LARGE SCALE GENOMIC DNA]</scope>
    <source>
        <strain evidence="1 2">M46</strain>
    </source>
</reference>
<keyword evidence="2" id="KW-1185">Reference proteome</keyword>
<accession>A0A363NUR5</accession>
<name>A0A363NUR5_9SPHI</name>
<evidence type="ECO:0000313" key="1">
    <source>
        <dbReference type="EMBL" id="PUV24391.1"/>
    </source>
</evidence>
<sequence>MNYANTISRNGKATKKSKRIAVVSAVGTVRAVDEKTKGCRGTAEGQTKVRPTCDVTNAFLRFRFYPRLQETETVQDCNRLKMDRDFFKSLSLIAEKFNLSMLDDCTNIPFPYNIAESMAHLKKQLKKTVADWRDVRLIHHKNSTYFAQEDRYDTGMNLYYIPVFPLYNILQNKETTQVSELLLSVYAYIFQVLGIPYYRSDDCYLYSMYETLENWIYDDGAEEEFIQEIDDAKAIGDFMLKLISDPKNLRNYKNRLKSFVAKTDFDKQCLSVAKSFFGLLTKYPKVRIDRKFYPLRFREEIDDIERPVALDNYVSFCASIQGCLFESLCQSVNDDLQEYSEIDEPTRFIPYDNRKIKENDFDFESRLFDSLDNLIQLWQEHNR</sequence>
<protein>
    <submittedName>
        <fullName evidence="1">Uncharacterized protein</fullName>
    </submittedName>
</protein>
<gene>
    <name evidence="1" type="ORF">DCO56_13685</name>
</gene>
<dbReference type="Proteomes" id="UP000250831">
    <property type="component" value="Unassembled WGS sequence"/>
</dbReference>
<dbReference type="AlphaFoldDB" id="A0A363NUR5"/>
<proteinExistence type="predicted"/>
<organism evidence="1 2">
    <name type="scientific">Sphingobacterium athyrii</name>
    <dbReference type="NCBI Taxonomy" id="2152717"/>
    <lineage>
        <taxon>Bacteria</taxon>
        <taxon>Pseudomonadati</taxon>
        <taxon>Bacteroidota</taxon>
        <taxon>Sphingobacteriia</taxon>
        <taxon>Sphingobacteriales</taxon>
        <taxon>Sphingobacteriaceae</taxon>
        <taxon>Sphingobacterium</taxon>
    </lineage>
</organism>
<comment type="caution">
    <text evidence="1">The sequence shown here is derived from an EMBL/GenBank/DDBJ whole genome shotgun (WGS) entry which is preliminary data.</text>
</comment>
<dbReference type="EMBL" id="QCXX01000003">
    <property type="protein sequence ID" value="PUV24391.1"/>
    <property type="molecule type" value="Genomic_DNA"/>
</dbReference>
<dbReference type="RefSeq" id="WP_108634317.1">
    <property type="nucleotide sequence ID" value="NZ_QCXX01000003.1"/>
</dbReference>
<dbReference type="OrthoDB" id="917674at2"/>
<evidence type="ECO:0000313" key="2">
    <source>
        <dbReference type="Proteomes" id="UP000250831"/>
    </source>
</evidence>